<sequence>MVRTAENRSFVIADIPGLIEGAAEGAGLGHQFLRHLQRTHVLLHLVDLAPFDPEADPARDARAIVEELRKYDEGLYNKPRWLALNKLDLIPEEERAERVAAFLEAYGPVERHFEISALKGEGCKPLIFAIQDFLDAERERIEAERQARLAAEQARLAEIDGARAAAEARALEAALAADEDDAEDLDDEAHDDSDDTSSRN</sequence>
<keyword evidence="2" id="KW-0342">GTP-binding</keyword>
<feature type="region of interest" description="Disordered" evidence="3">
    <location>
        <begin position="174"/>
        <end position="200"/>
    </location>
</feature>
<evidence type="ECO:0000256" key="2">
    <source>
        <dbReference type="ARBA" id="ARBA00023134"/>
    </source>
</evidence>
<dbReference type="SUPFAM" id="SSF52540">
    <property type="entry name" value="P-loop containing nucleoside triphosphate hydrolases"/>
    <property type="match status" value="1"/>
</dbReference>
<dbReference type="InterPro" id="IPR006074">
    <property type="entry name" value="GTP1-OBG_CS"/>
</dbReference>
<dbReference type="PANTHER" id="PTHR11702">
    <property type="entry name" value="DEVELOPMENTALLY REGULATED GTP-BINDING PROTEIN-RELATED"/>
    <property type="match status" value="1"/>
</dbReference>
<dbReference type="InterPro" id="IPR031167">
    <property type="entry name" value="G_OBG"/>
</dbReference>
<organism evidence="5">
    <name type="scientific">bioreactor metagenome</name>
    <dbReference type="NCBI Taxonomy" id="1076179"/>
    <lineage>
        <taxon>unclassified sequences</taxon>
        <taxon>metagenomes</taxon>
        <taxon>ecological metagenomes</taxon>
    </lineage>
</organism>
<feature type="domain" description="OBG-type G" evidence="4">
    <location>
        <begin position="1"/>
        <end position="135"/>
    </location>
</feature>
<name>A0A645F048_9ZZZZ</name>
<accession>A0A645F048</accession>
<dbReference type="InterPro" id="IPR006073">
    <property type="entry name" value="GTP-bd"/>
</dbReference>
<dbReference type="PANTHER" id="PTHR11702:SF31">
    <property type="entry name" value="MITOCHONDRIAL RIBOSOME-ASSOCIATED GTPASE 2"/>
    <property type="match status" value="1"/>
</dbReference>
<evidence type="ECO:0000256" key="3">
    <source>
        <dbReference type="SAM" id="MobiDB-lite"/>
    </source>
</evidence>
<dbReference type="InterPro" id="IPR027417">
    <property type="entry name" value="P-loop_NTPase"/>
</dbReference>
<dbReference type="EC" id="3.6.5.-" evidence="5"/>
<protein>
    <submittedName>
        <fullName evidence="5">GTPase Obg</fullName>
        <ecNumber evidence="5">3.6.5.-</ecNumber>
    </submittedName>
</protein>
<dbReference type="PROSITE" id="PS51710">
    <property type="entry name" value="G_OBG"/>
    <property type="match status" value="1"/>
</dbReference>
<proteinExistence type="predicted"/>
<dbReference type="GO" id="GO:0003924">
    <property type="term" value="F:GTPase activity"/>
    <property type="evidence" value="ECO:0007669"/>
    <property type="project" value="InterPro"/>
</dbReference>
<dbReference type="PRINTS" id="PR00326">
    <property type="entry name" value="GTP1OBG"/>
</dbReference>
<dbReference type="GO" id="GO:0005525">
    <property type="term" value="F:GTP binding"/>
    <property type="evidence" value="ECO:0007669"/>
    <property type="project" value="UniProtKB-KW"/>
</dbReference>
<dbReference type="Gene3D" id="3.40.50.300">
    <property type="entry name" value="P-loop containing nucleotide triphosphate hydrolases"/>
    <property type="match status" value="1"/>
</dbReference>
<dbReference type="CDD" id="cd01898">
    <property type="entry name" value="Obg"/>
    <property type="match status" value="1"/>
</dbReference>
<keyword evidence="1" id="KW-0547">Nucleotide-binding</keyword>
<evidence type="ECO:0000259" key="4">
    <source>
        <dbReference type="PROSITE" id="PS51710"/>
    </source>
</evidence>
<dbReference type="AlphaFoldDB" id="A0A645F048"/>
<comment type="caution">
    <text evidence="5">The sequence shown here is derived from an EMBL/GenBank/DDBJ whole genome shotgun (WGS) entry which is preliminary data.</text>
</comment>
<gene>
    <name evidence="5" type="primary">obg_38</name>
    <name evidence="5" type="ORF">SDC9_153268</name>
</gene>
<feature type="compositionally biased region" description="Acidic residues" evidence="3">
    <location>
        <begin position="177"/>
        <end position="200"/>
    </location>
</feature>
<keyword evidence="5" id="KW-0378">Hydrolase</keyword>
<dbReference type="InterPro" id="IPR045086">
    <property type="entry name" value="OBG_GTPase"/>
</dbReference>
<dbReference type="EMBL" id="VSSQ01051898">
    <property type="protein sequence ID" value="MPN06014.1"/>
    <property type="molecule type" value="Genomic_DNA"/>
</dbReference>
<reference evidence="5" key="1">
    <citation type="submission" date="2019-08" db="EMBL/GenBank/DDBJ databases">
        <authorList>
            <person name="Kucharzyk K."/>
            <person name="Murdoch R.W."/>
            <person name="Higgins S."/>
            <person name="Loffler F."/>
        </authorList>
    </citation>
    <scope>NUCLEOTIDE SEQUENCE</scope>
</reference>
<dbReference type="Pfam" id="PF01926">
    <property type="entry name" value="MMR_HSR1"/>
    <property type="match status" value="1"/>
</dbReference>
<dbReference type="PROSITE" id="PS00905">
    <property type="entry name" value="GTP1_OBG"/>
    <property type="match status" value="1"/>
</dbReference>
<evidence type="ECO:0000256" key="1">
    <source>
        <dbReference type="ARBA" id="ARBA00022741"/>
    </source>
</evidence>
<evidence type="ECO:0000313" key="5">
    <source>
        <dbReference type="EMBL" id="MPN06014.1"/>
    </source>
</evidence>